<keyword evidence="1" id="KW-1133">Transmembrane helix</keyword>
<evidence type="ECO:0000313" key="3">
    <source>
        <dbReference type="Ensembl" id="ENSSLUP00000029387.1"/>
    </source>
</evidence>
<keyword evidence="1" id="KW-0812">Transmembrane</keyword>
<keyword evidence="4" id="KW-1185">Reference proteome</keyword>
<feature type="transmembrane region" description="Helical" evidence="1">
    <location>
        <begin position="266"/>
        <end position="285"/>
    </location>
</feature>
<dbReference type="PANTHER" id="PTHR31635:SF196">
    <property type="entry name" value="REVERSE TRANSCRIPTASE DOMAIN-CONTAINING PROTEIN-RELATED"/>
    <property type="match status" value="1"/>
</dbReference>
<sequence>WGVWPTNTDTSSLFPLSRGTRQGCPLSPLLFALAVEPLAIAIRAHPAIEGIMVENEKPIISLYADDIILYLTNVTSSLPALCTLLDEYSCISGYKINKHKSVVMPLNPAAQGLSRGNISFHWEPYKLCYLGVQIPNQLHQIYFLNYEPLLKKTEADLERWKSLPISLIGRINCMKMNVLPKFLYLFQALISRFLRNGKVPRVKLKTLCRPTEQGGLNLPDFKLYYLAAQSRAVWTWIKNLEHPPAWKQIEQSHTHFCNNCDPDLTYLSHLFLILTVYATVIWSGGSGRGLMLNYDDSFTLLLGFVVVLVIVLNIFNK</sequence>
<dbReference type="PROSITE" id="PS50878">
    <property type="entry name" value="RT_POL"/>
    <property type="match status" value="1"/>
</dbReference>
<reference evidence="3" key="1">
    <citation type="submission" date="2025-08" db="UniProtKB">
        <authorList>
            <consortium name="Ensembl"/>
        </authorList>
    </citation>
    <scope>IDENTIFICATION</scope>
</reference>
<dbReference type="SUPFAM" id="SSF56672">
    <property type="entry name" value="DNA/RNA polymerases"/>
    <property type="match status" value="1"/>
</dbReference>
<evidence type="ECO:0000313" key="4">
    <source>
        <dbReference type="Proteomes" id="UP000694568"/>
    </source>
</evidence>
<dbReference type="PANTHER" id="PTHR31635">
    <property type="entry name" value="REVERSE TRANSCRIPTASE DOMAIN-CONTAINING PROTEIN-RELATED"/>
    <property type="match status" value="1"/>
</dbReference>
<dbReference type="AlphaFoldDB" id="A0A8C9YTJ5"/>
<feature type="transmembrane region" description="Helical" evidence="1">
    <location>
        <begin position="297"/>
        <end position="315"/>
    </location>
</feature>
<evidence type="ECO:0000256" key="1">
    <source>
        <dbReference type="SAM" id="Phobius"/>
    </source>
</evidence>
<evidence type="ECO:0000259" key="2">
    <source>
        <dbReference type="PROSITE" id="PS50878"/>
    </source>
</evidence>
<proteinExistence type="predicted"/>
<reference evidence="3" key="2">
    <citation type="submission" date="2025-09" db="UniProtKB">
        <authorList>
            <consortium name="Ensembl"/>
        </authorList>
    </citation>
    <scope>IDENTIFICATION</scope>
</reference>
<protein>
    <recommendedName>
        <fullName evidence="2">Reverse transcriptase domain-containing protein</fullName>
    </recommendedName>
</protein>
<keyword evidence="1" id="KW-0472">Membrane</keyword>
<dbReference type="Proteomes" id="UP000694568">
    <property type="component" value="Unplaced"/>
</dbReference>
<dbReference type="Pfam" id="PF00078">
    <property type="entry name" value="RVT_1"/>
    <property type="match status" value="1"/>
</dbReference>
<dbReference type="InterPro" id="IPR043502">
    <property type="entry name" value="DNA/RNA_pol_sf"/>
</dbReference>
<dbReference type="InterPro" id="IPR000477">
    <property type="entry name" value="RT_dom"/>
</dbReference>
<organism evidence="3 4">
    <name type="scientific">Sander lucioperca</name>
    <name type="common">Pike-perch</name>
    <name type="synonym">Perca lucioperca</name>
    <dbReference type="NCBI Taxonomy" id="283035"/>
    <lineage>
        <taxon>Eukaryota</taxon>
        <taxon>Metazoa</taxon>
        <taxon>Chordata</taxon>
        <taxon>Craniata</taxon>
        <taxon>Vertebrata</taxon>
        <taxon>Euteleostomi</taxon>
        <taxon>Actinopterygii</taxon>
        <taxon>Neopterygii</taxon>
        <taxon>Teleostei</taxon>
        <taxon>Neoteleostei</taxon>
        <taxon>Acanthomorphata</taxon>
        <taxon>Eupercaria</taxon>
        <taxon>Perciformes</taxon>
        <taxon>Percoidei</taxon>
        <taxon>Percidae</taxon>
        <taxon>Luciopercinae</taxon>
        <taxon>Sander</taxon>
    </lineage>
</organism>
<accession>A0A8C9YTJ5</accession>
<dbReference type="GeneTree" id="ENSGT00940000165023"/>
<dbReference type="Ensembl" id="ENSSLUT00000030325.1">
    <property type="protein sequence ID" value="ENSSLUP00000029387.1"/>
    <property type="gene ID" value="ENSSLUG00000013232.1"/>
</dbReference>
<name>A0A8C9YTJ5_SANLU</name>
<feature type="domain" description="Reverse transcriptase" evidence="2">
    <location>
        <begin position="1"/>
        <end position="134"/>
    </location>
</feature>